<dbReference type="Proteomes" id="UP000583101">
    <property type="component" value="Unassembled WGS sequence"/>
</dbReference>
<feature type="domain" description="MacB-like periplasmic core" evidence="8">
    <location>
        <begin position="20"/>
        <end position="240"/>
    </location>
</feature>
<keyword evidence="3 6" id="KW-0812">Transmembrane</keyword>
<proteinExistence type="predicted"/>
<accession>A0A4Y8A8S9</accession>
<evidence type="ECO:0000256" key="4">
    <source>
        <dbReference type="ARBA" id="ARBA00022989"/>
    </source>
</evidence>
<comment type="subcellular location">
    <subcellularLocation>
        <location evidence="1">Cell membrane</location>
        <topology evidence="1">Multi-pass membrane protein</topology>
    </subcellularLocation>
</comment>
<feature type="transmembrane region" description="Helical" evidence="6">
    <location>
        <begin position="760"/>
        <end position="783"/>
    </location>
</feature>
<keyword evidence="5 6" id="KW-0472">Membrane</keyword>
<feature type="transmembrane region" description="Helical" evidence="6">
    <location>
        <begin position="21"/>
        <end position="41"/>
    </location>
</feature>
<dbReference type="RefSeq" id="WP_134337835.1">
    <property type="nucleotide sequence ID" value="NZ_BMCZ01000002.1"/>
</dbReference>
<feature type="domain" description="MacB-like periplasmic core" evidence="8">
    <location>
        <begin position="462"/>
        <end position="641"/>
    </location>
</feature>
<dbReference type="InterPro" id="IPR025857">
    <property type="entry name" value="MacB_PCD"/>
</dbReference>
<evidence type="ECO:0000256" key="6">
    <source>
        <dbReference type="SAM" id="Phobius"/>
    </source>
</evidence>
<evidence type="ECO:0000313" key="12">
    <source>
        <dbReference type="Proteomes" id="UP000583101"/>
    </source>
</evidence>
<dbReference type="InterPro" id="IPR003838">
    <property type="entry name" value="ABC3_permease_C"/>
</dbReference>
<keyword evidence="12" id="KW-1185">Reference proteome</keyword>
<dbReference type="GO" id="GO:0022857">
    <property type="term" value="F:transmembrane transporter activity"/>
    <property type="evidence" value="ECO:0007669"/>
    <property type="project" value="TreeGrafter"/>
</dbReference>
<evidence type="ECO:0000259" key="8">
    <source>
        <dbReference type="Pfam" id="PF12704"/>
    </source>
</evidence>
<dbReference type="Pfam" id="PF02687">
    <property type="entry name" value="FtsX"/>
    <property type="match status" value="2"/>
</dbReference>
<dbReference type="Pfam" id="PF12704">
    <property type="entry name" value="MacB_PCD"/>
    <property type="match status" value="2"/>
</dbReference>
<organism evidence="10 11">
    <name type="scientific">Mucilaginibacter phyllosphaerae</name>
    <dbReference type="NCBI Taxonomy" id="1812349"/>
    <lineage>
        <taxon>Bacteria</taxon>
        <taxon>Pseudomonadati</taxon>
        <taxon>Bacteroidota</taxon>
        <taxon>Sphingobacteriia</taxon>
        <taxon>Sphingobacteriales</taxon>
        <taxon>Sphingobacteriaceae</taxon>
        <taxon>Mucilaginibacter</taxon>
    </lineage>
</organism>
<feature type="domain" description="ABC3 transporter permease C-terminal" evidence="7">
    <location>
        <begin position="290"/>
        <end position="404"/>
    </location>
</feature>
<feature type="transmembrane region" description="Helical" evidence="6">
    <location>
        <begin position="423"/>
        <end position="446"/>
    </location>
</feature>
<gene>
    <name evidence="10" type="ORF">E2R65_17750</name>
    <name evidence="9" type="ORF">GGR35_003498</name>
</gene>
<evidence type="ECO:0000256" key="2">
    <source>
        <dbReference type="ARBA" id="ARBA00022475"/>
    </source>
</evidence>
<evidence type="ECO:0000256" key="1">
    <source>
        <dbReference type="ARBA" id="ARBA00004651"/>
    </source>
</evidence>
<feature type="transmembrane region" description="Helical" evidence="6">
    <location>
        <begin position="335"/>
        <end position="358"/>
    </location>
</feature>
<dbReference type="PANTHER" id="PTHR30572:SF18">
    <property type="entry name" value="ABC-TYPE MACROLIDE FAMILY EXPORT SYSTEM PERMEASE COMPONENT 2"/>
    <property type="match status" value="1"/>
</dbReference>
<feature type="transmembrane region" description="Helical" evidence="6">
    <location>
        <begin position="678"/>
        <end position="698"/>
    </location>
</feature>
<reference evidence="10 11" key="1">
    <citation type="journal article" date="2016" name="Int. J. Syst. Evol. Microbiol.">
        <title>Proposal of Mucilaginibacter phyllosphaerae sp. nov. isolated from the phyllosphere of Galium album.</title>
        <authorList>
            <person name="Aydogan E.L."/>
            <person name="Busse H.J."/>
            <person name="Moser G."/>
            <person name="Muller C."/>
            <person name="Kampfer P."/>
            <person name="Glaeser S.P."/>
        </authorList>
    </citation>
    <scope>NUCLEOTIDE SEQUENCE [LARGE SCALE GENOMIC DNA]</scope>
    <source>
        <strain evidence="10 11">PP-F2FG21</strain>
    </source>
</reference>
<evidence type="ECO:0000259" key="7">
    <source>
        <dbReference type="Pfam" id="PF02687"/>
    </source>
</evidence>
<feature type="transmembrane region" description="Helical" evidence="6">
    <location>
        <begin position="287"/>
        <end position="306"/>
    </location>
</feature>
<evidence type="ECO:0000313" key="9">
    <source>
        <dbReference type="EMBL" id="MBB3970872.1"/>
    </source>
</evidence>
<sequence length="797" mass="88213">MFKNYLKIALRNLQKQKLYSLINIAGLAVGLAVCMMIMLYVTHEMTYDRFHTNAKRIYKLQASVKIGGNTMNMNYMSYASGPLVKQSQPGVEGYMRTLDYFKPVVVSNPLTPETKFKEDKLIFADPAFFNFFTFKLKEGSANDVLNKPFSVVLSQDMAKKYFGDTDPIGKTIKLKTDSVYTYQVTGVAENTPSNSSVDYNFVASANSLLAMKEAANYTGEQRIASGSFNLFLLLKSQSDTLGIRNGLQRMADKEKDDFKTFYNLSSLTSLHLSNNFGDFSNLKYLKIFPLVAVLILLLALVNYMSLTTARATLRAKEVGVRKVSGASRKTIAAQFYVESGLFTLISFSLGYALCYAFKPWFLNILQLKIDNSFLYSPTVLLLLFGLLLLTALISGIYPSVVLSSFKPVITLKGKTSKQSGGTAVRKVFTTLQFSIAVGLIICGVVIDRQLYYLRHADTGLDRENVVMIPVSNSIGKNYPAFNKDVQALAGISNVATSHYAMYGGHDMYFMEGKTKEESVGLAALSVDDKFIPTLGLKWKYAPVAGKQLANANSIVINETAIKELHLPANPVGSFINTGNGKLEVAGVVKNFNFSSMETTIGSLGLFIKPDTTQVWGQEGCNLFARVKPHTNMPSVINAIQAIYKKYDQDTPFSYSFMDEAFDKQYKAEDRLASIFSTFTYITILLATLGLFGLAAFTIEQRTKEIGIRKVLGASMTTITTLLSTDFLKLIVLSVIVASPIAWYAMHNWLQNFAYRIAVPWWVFVLAGAMALITAVVTISYHAIKAALANPVNSLRSE</sequence>
<feature type="transmembrane region" description="Helical" evidence="6">
    <location>
        <begin position="710"/>
        <end position="740"/>
    </location>
</feature>
<evidence type="ECO:0000313" key="10">
    <source>
        <dbReference type="EMBL" id="TEW64193.1"/>
    </source>
</evidence>
<reference evidence="9 12" key="3">
    <citation type="submission" date="2020-08" db="EMBL/GenBank/DDBJ databases">
        <title>Genomic Encyclopedia of Type Strains, Phase IV (KMG-IV): sequencing the most valuable type-strain genomes for metagenomic binning, comparative biology and taxonomic classification.</title>
        <authorList>
            <person name="Goeker M."/>
        </authorList>
    </citation>
    <scope>NUCLEOTIDE SEQUENCE [LARGE SCALE GENOMIC DNA]</scope>
    <source>
        <strain evidence="9 12">DSM 100995</strain>
    </source>
</reference>
<dbReference type="AlphaFoldDB" id="A0A4Y8A8S9"/>
<dbReference type="EMBL" id="JACIEG010000007">
    <property type="protein sequence ID" value="MBB3970872.1"/>
    <property type="molecule type" value="Genomic_DNA"/>
</dbReference>
<dbReference type="InterPro" id="IPR050250">
    <property type="entry name" value="Macrolide_Exporter_MacB"/>
</dbReference>
<dbReference type="Proteomes" id="UP000297248">
    <property type="component" value="Unassembled WGS sequence"/>
</dbReference>
<evidence type="ECO:0000256" key="3">
    <source>
        <dbReference type="ARBA" id="ARBA00022692"/>
    </source>
</evidence>
<dbReference type="OrthoDB" id="5933722at2"/>
<reference evidence="10" key="2">
    <citation type="submission" date="2019-03" db="EMBL/GenBank/DDBJ databases">
        <authorList>
            <person name="Yan Y.-Q."/>
            <person name="Du Z.-J."/>
        </authorList>
    </citation>
    <scope>NUCLEOTIDE SEQUENCE</scope>
    <source>
        <strain evidence="10">PP-F2FG21</strain>
    </source>
</reference>
<evidence type="ECO:0000256" key="5">
    <source>
        <dbReference type="ARBA" id="ARBA00023136"/>
    </source>
</evidence>
<dbReference type="GO" id="GO:0005886">
    <property type="term" value="C:plasma membrane"/>
    <property type="evidence" value="ECO:0007669"/>
    <property type="project" value="UniProtKB-SubCell"/>
</dbReference>
<dbReference type="PANTHER" id="PTHR30572">
    <property type="entry name" value="MEMBRANE COMPONENT OF TRANSPORTER-RELATED"/>
    <property type="match status" value="1"/>
</dbReference>
<protein>
    <submittedName>
        <fullName evidence="9">ABC transport system permease protein</fullName>
    </submittedName>
    <submittedName>
        <fullName evidence="10">ABC transporter permease</fullName>
    </submittedName>
</protein>
<comment type="caution">
    <text evidence="10">The sequence shown here is derived from an EMBL/GenBank/DDBJ whole genome shotgun (WGS) entry which is preliminary data.</text>
</comment>
<feature type="domain" description="ABC3 transporter permease C-terminal" evidence="7">
    <location>
        <begin position="677"/>
        <end position="786"/>
    </location>
</feature>
<keyword evidence="2" id="KW-1003">Cell membrane</keyword>
<keyword evidence="4 6" id="KW-1133">Transmembrane helix</keyword>
<dbReference type="EMBL" id="SNQG01000007">
    <property type="protein sequence ID" value="TEW64193.1"/>
    <property type="molecule type" value="Genomic_DNA"/>
</dbReference>
<evidence type="ECO:0000313" key="11">
    <source>
        <dbReference type="Proteomes" id="UP000297248"/>
    </source>
</evidence>
<name>A0A4Y8A8S9_9SPHI</name>
<feature type="transmembrane region" description="Helical" evidence="6">
    <location>
        <begin position="378"/>
        <end position="402"/>
    </location>
</feature>